<name>A0A1D8JCA3_9BACL</name>
<protein>
    <submittedName>
        <fullName evidence="2">Pro-sigmaK processing inhibitor BofA</fullName>
    </submittedName>
</protein>
<keyword evidence="3" id="KW-1185">Reference proteome</keyword>
<dbReference type="InterPro" id="IPR010001">
    <property type="entry name" value="BofA"/>
</dbReference>
<dbReference type="AlphaFoldDB" id="A0A1D8JCA3"/>
<proteinExistence type="predicted"/>
<evidence type="ECO:0000313" key="3">
    <source>
        <dbReference type="Proteomes" id="UP000185746"/>
    </source>
</evidence>
<gene>
    <name evidence="2" type="ORF">BI350_01000</name>
</gene>
<keyword evidence="1" id="KW-0472">Membrane</keyword>
<evidence type="ECO:0000256" key="1">
    <source>
        <dbReference type="SAM" id="Phobius"/>
    </source>
</evidence>
<dbReference type="KEGG" id="surl:BI350_01000"/>
<dbReference type="Proteomes" id="UP000185746">
    <property type="component" value="Chromosome"/>
</dbReference>
<evidence type="ECO:0000313" key="2">
    <source>
        <dbReference type="EMBL" id="AOV06333.1"/>
    </source>
</evidence>
<accession>A0A1D8JCA3</accession>
<feature type="transmembrane region" description="Helical" evidence="1">
    <location>
        <begin position="63"/>
        <end position="86"/>
    </location>
</feature>
<keyword evidence="1" id="KW-0812">Transmembrane</keyword>
<feature type="transmembrane region" description="Helical" evidence="1">
    <location>
        <begin position="6"/>
        <end position="22"/>
    </location>
</feature>
<dbReference type="RefSeq" id="WP_075526431.1">
    <property type="nucleotide sequence ID" value="NZ_CP017560.1"/>
</dbReference>
<feature type="transmembrane region" description="Helical" evidence="1">
    <location>
        <begin position="34"/>
        <end position="57"/>
    </location>
</feature>
<dbReference type="EMBL" id="CP017560">
    <property type="protein sequence ID" value="AOV06333.1"/>
    <property type="molecule type" value="Genomic_DNA"/>
</dbReference>
<reference evidence="2 3" key="1">
    <citation type="submission" date="2016-09" db="EMBL/GenBank/DDBJ databases">
        <title>Complete genome sequence of the Lysinibacillus sphaericus LMG 22257, a specie of Bacillus with ureolytic activity that can effectively biodeposit calcium carbonate.</title>
        <authorList>
            <person name="Yan W."/>
        </authorList>
    </citation>
    <scope>NUCLEOTIDE SEQUENCE [LARGE SCALE GENOMIC DNA]</scope>
    <source>
        <strain evidence="2 3">LMG 22257</strain>
    </source>
</reference>
<organism evidence="2 3">
    <name type="scientific">Sporosarcina ureilytica</name>
    <dbReference type="NCBI Taxonomy" id="298596"/>
    <lineage>
        <taxon>Bacteria</taxon>
        <taxon>Bacillati</taxon>
        <taxon>Bacillota</taxon>
        <taxon>Bacilli</taxon>
        <taxon>Bacillales</taxon>
        <taxon>Caryophanaceae</taxon>
        <taxon>Sporosarcina</taxon>
    </lineage>
</organism>
<dbReference type="Pfam" id="PF07441">
    <property type="entry name" value="BofA"/>
    <property type="match status" value="1"/>
</dbReference>
<keyword evidence="1" id="KW-1133">Transmembrane helix</keyword>
<sequence length="87" mass="9639">MKAAISTFIVGFILFLLVMDKKRVKNMFEFISIYWFRLAFSFLALFILNVVAGFFGVFVPVNIVSGLVITILGIPGLASICAIAFIL</sequence>